<dbReference type="InterPro" id="IPR013783">
    <property type="entry name" value="Ig-like_fold"/>
</dbReference>
<evidence type="ECO:0000256" key="9">
    <source>
        <dbReference type="SAM" id="MobiDB-lite"/>
    </source>
</evidence>
<evidence type="ECO:0000256" key="5">
    <source>
        <dbReference type="ARBA" id="ARBA00022801"/>
    </source>
</evidence>
<dbReference type="SMART" id="SM00642">
    <property type="entry name" value="Aamy"/>
    <property type="match status" value="1"/>
</dbReference>
<dbReference type="Gene3D" id="3.20.20.80">
    <property type="entry name" value="Glycosidases"/>
    <property type="match status" value="1"/>
</dbReference>
<dbReference type="FunFam" id="3.20.20.80:FF:000054">
    <property type="entry name" value="Glycogen debranching enzyme"/>
    <property type="match status" value="1"/>
</dbReference>
<dbReference type="Proteomes" id="UP000001876">
    <property type="component" value="Unassembled WGS sequence"/>
</dbReference>
<comment type="similarity">
    <text evidence="2">Belongs to the glycosyl hydrolase 13 family.</text>
</comment>
<dbReference type="GO" id="GO:0009507">
    <property type="term" value="C:chloroplast"/>
    <property type="evidence" value="ECO:0007669"/>
    <property type="project" value="UniProtKB-SubCell"/>
</dbReference>
<comment type="catalytic activity">
    <reaction evidence="7">
        <text>Hydrolysis of (1-&gt;6)-alpha-D-glucosidic branch linkages in glycogen, amylopectin and their beta-limit dextrins.</text>
        <dbReference type="EC" id="3.2.1.68"/>
    </reaction>
</comment>
<feature type="compositionally biased region" description="Basic and acidic residues" evidence="9">
    <location>
        <begin position="483"/>
        <end position="501"/>
    </location>
</feature>
<feature type="region of interest" description="Disordered" evidence="9">
    <location>
        <begin position="477"/>
        <end position="506"/>
    </location>
</feature>
<organism evidence="12">
    <name type="scientific">Micromonas pusilla (strain CCMP1545)</name>
    <name type="common">Picoplanktonic green alga</name>
    <dbReference type="NCBI Taxonomy" id="564608"/>
    <lineage>
        <taxon>Eukaryota</taxon>
        <taxon>Viridiplantae</taxon>
        <taxon>Chlorophyta</taxon>
        <taxon>Mamiellophyceae</taxon>
        <taxon>Mamiellales</taxon>
        <taxon>Mamiellaceae</taxon>
        <taxon>Micromonas</taxon>
    </lineage>
</organism>
<dbReference type="SUPFAM" id="SSF51011">
    <property type="entry name" value="Glycosyl hydrolase domain"/>
    <property type="match status" value="1"/>
</dbReference>
<evidence type="ECO:0000313" key="11">
    <source>
        <dbReference type="EMBL" id="EEH52351.1"/>
    </source>
</evidence>
<gene>
    <name evidence="11" type="primary">ISA3</name>
    <name evidence="11" type="ORF">MICPUCDRAFT_45924</name>
</gene>
<accession>C1N5U4</accession>
<dbReference type="Pfam" id="PF00128">
    <property type="entry name" value="Alpha-amylase"/>
    <property type="match status" value="1"/>
</dbReference>
<dbReference type="GeneID" id="9688866"/>
<dbReference type="eggNOG" id="KOG0470">
    <property type="taxonomic scope" value="Eukaryota"/>
</dbReference>
<keyword evidence="3" id="KW-0150">Chloroplast</keyword>
<keyword evidence="4" id="KW-0934">Plastid</keyword>
<protein>
    <recommendedName>
        <fullName evidence="8">isoamylase</fullName>
        <ecNumber evidence="8">3.2.1.68</ecNumber>
    </recommendedName>
</protein>
<evidence type="ECO:0000313" key="12">
    <source>
        <dbReference type="Proteomes" id="UP000001876"/>
    </source>
</evidence>
<evidence type="ECO:0000256" key="7">
    <source>
        <dbReference type="ARBA" id="ARBA00051664"/>
    </source>
</evidence>
<dbReference type="EMBL" id="GG663748">
    <property type="protein sequence ID" value="EEH52351.1"/>
    <property type="molecule type" value="Genomic_DNA"/>
</dbReference>
<feature type="domain" description="Glycosyl hydrolase family 13 catalytic" evidence="10">
    <location>
        <begin position="166"/>
        <end position="592"/>
    </location>
</feature>
<dbReference type="OMA" id="INHFQWG"/>
<dbReference type="Pfam" id="PF02922">
    <property type="entry name" value="CBM_48"/>
    <property type="match status" value="1"/>
</dbReference>
<dbReference type="Pfam" id="PF21156">
    <property type="entry name" value="ISOA1-3_C"/>
    <property type="match status" value="1"/>
</dbReference>
<evidence type="ECO:0000256" key="6">
    <source>
        <dbReference type="ARBA" id="ARBA00022946"/>
    </source>
</evidence>
<dbReference type="PANTHER" id="PTHR43002">
    <property type="entry name" value="GLYCOGEN DEBRANCHING ENZYME"/>
    <property type="match status" value="1"/>
</dbReference>
<dbReference type="GO" id="GO:0019156">
    <property type="term" value="F:isoamylase activity"/>
    <property type="evidence" value="ECO:0007669"/>
    <property type="project" value="UniProtKB-EC"/>
</dbReference>
<keyword evidence="5 11" id="KW-0378">Hydrolase</keyword>
<dbReference type="InterPro" id="IPR013780">
    <property type="entry name" value="Glyco_hydro_b"/>
</dbReference>
<dbReference type="KEGG" id="mpp:MICPUCDRAFT_45924"/>
<dbReference type="EC" id="3.2.1.68" evidence="8"/>
<evidence type="ECO:0000256" key="4">
    <source>
        <dbReference type="ARBA" id="ARBA00022640"/>
    </source>
</evidence>
<dbReference type="CDD" id="cd11326">
    <property type="entry name" value="AmyAc_Glg_debranch"/>
    <property type="match status" value="1"/>
</dbReference>
<dbReference type="SUPFAM" id="SSF81296">
    <property type="entry name" value="E set domains"/>
    <property type="match status" value="1"/>
</dbReference>
<dbReference type="InterPro" id="IPR017853">
    <property type="entry name" value="GH"/>
</dbReference>
<name>C1N5U4_MICPC</name>
<dbReference type="Gene3D" id="2.60.40.10">
    <property type="entry name" value="Immunoglobulins"/>
    <property type="match status" value="1"/>
</dbReference>
<reference evidence="11 12" key="1">
    <citation type="journal article" date="2009" name="Science">
        <title>Green evolution and dynamic adaptations revealed by genomes of the marine picoeukaryotes Micromonas.</title>
        <authorList>
            <person name="Worden A.Z."/>
            <person name="Lee J.H."/>
            <person name="Mock T."/>
            <person name="Rouze P."/>
            <person name="Simmons M.P."/>
            <person name="Aerts A.L."/>
            <person name="Allen A.E."/>
            <person name="Cuvelier M.L."/>
            <person name="Derelle E."/>
            <person name="Everett M.V."/>
            <person name="Foulon E."/>
            <person name="Grimwood J."/>
            <person name="Gundlach H."/>
            <person name="Henrissat B."/>
            <person name="Napoli C."/>
            <person name="McDonald S.M."/>
            <person name="Parker M.S."/>
            <person name="Rombauts S."/>
            <person name="Salamov A."/>
            <person name="Von Dassow P."/>
            <person name="Badger J.H."/>
            <person name="Coutinho P.M."/>
            <person name="Demir E."/>
            <person name="Dubchak I."/>
            <person name="Gentemann C."/>
            <person name="Eikrem W."/>
            <person name="Gready J.E."/>
            <person name="John U."/>
            <person name="Lanier W."/>
            <person name="Lindquist E.A."/>
            <person name="Lucas S."/>
            <person name="Mayer K.F."/>
            <person name="Moreau H."/>
            <person name="Not F."/>
            <person name="Otillar R."/>
            <person name="Panaud O."/>
            <person name="Pangilinan J."/>
            <person name="Paulsen I."/>
            <person name="Piegu B."/>
            <person name="Poliakov A."/>
            <person name="Robbens S."/>
            <person name="Schmutz J."/>
            <person name="Toulza E."/>
            <person name="Wyss T."/>
            <person name="Zelensky A."/>
            <person name="Zhou K."/>
            <person name="Armbrust E.V."/>
            <person name="Bhattacharya D."/>
            <person name="Goodenough U.W."/>
            <person name="Van de Peer Y."/>
            <person name="Grigoriev I.V."/>
        </authorList>
    </citation>
    <scope>NUCLEOTIDE SEQUENCE [LARGE SCALE GENOMIC DNA]</scope>
    <source>
        <strain evidence="11 12">CCMP1545</strain>
    </source>
</reference>
<comment type="subcellular location">
    <subcellularLocation>
        <location evidence="1">Plastid</location>
        <location evidence="1">Chloroplast</location>
    </subcellularLocation>
</comment>
<dbReference type="CDD" id="cd02856">
    <property type="entry name" value="E_set_GDE_Isoamylase_N"/>
    <property type="match status" value="1"/>
</dbReference>
<keyword evidence="6" id="KW-0809">Transit peptide</keyword>
<dbReference type="GO" id="GO:0005975">
    <property type="term" value="P:carbohydrate metabolic process"/>
    <property type="evidence" value="ECO:0007669"/>
    <property type="project" value="InterPro"/>
</dbReference>
<dbReference type="AlphaFoldDB" id="C1N5U4"/>
<dbReference type="InterPro" id="IPR048650">
    <property type="entry name" value="ISOA1-3-like_C"/>
</dbReference>
<dbReference type="RefSeq" id="XP_003063215.1">
    <property type="nucleotide sequence ID" value="XM_003063169.1"/>
</dbReference>
<sequence>MGPTPCGVDGVNFALYSSRAKTVDLLVYFDPTSTSKHPSLRGAFSRWFPYDPINKTGDAWHVRLDGIPRGGGVDPVTGAVAPLVRYGYVITGPDPPHKYDRWHPDVLLCDPYAPLIEGRRVFGDDNARQNGEKGVSTSAIDFDAPAFDWEGVTPPGRRPEDLVIYELTPRAFTRDASSGVEESKRGSFLGIAEKAKHLVDAGVTAVELLPVFHFDEMEFQRAKNPRDHMLNVWGYSTMAFFAPMTTYASAGAGPAAASREFKHMVKTLHQHGIEVLLDVVYNHTGEGSSYPFSFRGIDNSTYYMMEDSKHPYKNYTGCGNTFNCNHPVVQNLVLDSLRHWVNEYHVDGFRFDLTSCMCRDQNGTPMVSPPVIRAIAKDPTLARCKLFAEPWDCGGLYQVGSFPNWDRWGEWNGKYRDAIRRFAKGDGGLKKEFAQRISGSSDMYRVNDRKPYHSLNFITAHDGFTLRDLVSYNSKRNHANGENGRDGANDNESWNHGHEGDDGASDAVRATRWRQMKNMHMMLMCSQARSIHWSPYDRGTPMVLMGDEYGHTRGGNNNTYGHDNHLNNFDWNALERTRGEYFRFWSGMAKFRVEHPLLGRADFLRDDDVTWHEDNWDNEESRFIAFTLHDRGSGGKGDLYIAFNSHEFFVDAALPPPPGGTSWCRIADTNLPSPEDFTPEGKAGVGARYNVAPRGALMLMAK</sequence>
<evidence type="ECO:0000256" key="3">
    <source>
        <dbReference type="ARBA" id="ARBA00022528"/>
    </source>
</evidence>
<dbReference type="InterPro" id="IPR044505">
    <property type="entry name" value="GlgX_Isoamylase_N_E_set"/>
</dbReference>
<dbReference type="OrthoDB" id="204980at2759"/>
<dbReference type="STRING" id="564608.C1N5U4"/>
<dbReference type="InterPro" id="IPR014756">
    <property type="entry name" value="Ig_E-set"/>
</dbReference>
<dbReference type="InterPro" id="IPR006047">
    <property type="entry name" value="GH13_cat_dom"/>
</dbReference>
<dbReference type="Gene3D" id="2.60.40.1180">
    <property type="entry name" value="Golgi alpha-mannosidase II"/>
    <property type="match status" value="1"/>
</dbReference>
<proteinExistence type="inferred from homology"/>
<evidence type="ECO:0000259" key="10">
    <source>
        <dbReference type="SMART" id="SM00642"/>
    </source>
</evidence>
<evidence type="ECO:0000256" key="8">
    <source>
        <dbReference type="ARBA" id="ARBA00066531"/>
    </source>
</evidence>
<evidence type="ECO:0000256" key="1">
    <source>
        <dbReference type="ARBA" id="ARBA00004229"/>
    </source>
</evidence>
<keyword evidence="12" id="KW-1185">Reference proteome</keyword>
<dbReference type="SUPFAM" id="SSF51445">
    <property type="entry name" value="(Trans)glycosidases"/>
    <property type="match status" value="1"/>
</dbReference>
<evidence type="ECO:0000256" key="2">
    <source>
        <dbReference type="ARBA" id="ARBA00008061"/>
    </source>
</evidence>
<dbReference type="InterPro" id="IPR004193">
    <property type="entry name" value="Glyco_hydro_13_N"/>
</dbReference>